<dbReference type="SUPFAM" id="SSF54637">
    <property type="entry name" value="Thioesterase/thiol ester dehydrase-isomerase"/>
    <property type="match status" value="4"/>
</dbReference>
<keyword evidence="2" id="KW-1185">Reference proteome</keyword>
<reference evidence="3" key="1">
    <citation type="submission" date="2025-08" db="UniProtKB">
        <authorList>
            <consortium name="RefSeq"/>
        </authorList>
    </citation>
    <scope>IDENTIFICATION</scope>
    <source>
        <tissue evidence="3">Gonad</tissue>
    </source>
</reference>
<protein>
    <submittedName>
        <fullName evidence="3">Uncharacterized protein LOC109461545</fullName>
    </submittedName>
</protein>
<dbReference type="OrthoDB" id="5975054at2759"/>
<dbReference type="Gene3D" id="3.10.129.10">
    <property type="entry name" value="Hotdog Thioesterase"/>
    <property type="match status" value="3"/>
</dbReference>
<dbReference type="PANTHER" id="PTHR34487:SF1">
    <property type="entry name" value="ACYL-ACP THIOESTERASE"/>
    <property type="match status" value="1"/>
</dbReference>
<dbReference type="Proteomes" id="UP000515135">
    <property type="component" value="Unplaced"/>
</dbReference>
<evidence type="ECO:0000256" key="1">
    <source>
        <dbReference type="SAM" id="MobiDB-lite"/>
    </source>
</evidence>
<organism evidence="2 3">
    <name type="scientific">Branchiostoma belcheri</name>
    <name type="common">Amphioxus</name>
    <dbReference type="NCBI Taxonomy" id="7741"/>
    <lineage>
        <taxon>Eukaryota</taxon>
        <taxon>Metazoa</taxon>
        <taxon>Chordata</taxon>
        <taxon>Cephalochordata</taxon>
        <taxon>Leptocardii</taxon>
        <taxon>Amphioxiformes</taxon>
        <taxon>Branchiostomatidae</taxon>
        <taxon>Branchiostoma</taxon>
    </lineage>
</organism>
<sequence>MKTRLSEDGTKLVATYELHPFDFDRSGRVQVWTYLRMLEFARIAAIQPLIKEHTGTQNDGSTAFVRYQEVEFSPRFYTIVKPNTSLVMAVGISYVGRSSLIYDYGIRSNASDDIIGRSFTQMVRVNRKTRRPIAWPDALIDRFSNEGQDRPVVPGPFEQIPEPAFVCKVRVSNSDIDVRKHTNQSVYLRYCLDAAAIAARRNSFSVIKDIALCPIRKVGILYQREALLGDELTLEMWEDQGCHLTPWVLALLIGYARLATLTEKSVFLLPGYLKTITSFLRYQEFHIQPGFYTDVRQDSTVVVTVGVGYVGKTSYELKGDVRLAGSAVLLCRFSVTSVVVDITTRRPVALPESLRQKATSPRPNPSLPFPSTLPSVHSQQFEVRESHLDFNGHTNQSNYIMFCYNAAAFATKAGRYHSLKGDLFSDYRVKKIAMLYQNEALLGDLLNVESWEIPKLVTLGFKVKRGEDEVVQGLFELYGEQRAKL</sequence>
<evidence type="ECO:0000313" key="3">
    <source>
        <dbReference type="RefSeq" id="XP_019613483.1"/>
    </source>
</evidence>
<accession>A0A6P4XN33</accession>
<dbReference type="PANTHER" id="PTHR34487">
    <property type="entry name" value="ACYL-ACP THIOESTERASE"/>
    <property type="match status" value="1"/>
</dbReference>
<proteinExistence type="predicted"/>
<feature type="region of interest" description="Disordered" evidence="1">
    <location>
        <begin position="352"/>
        <end position="371"/>
    </location>
</feature>
<evidence type="ECO:0000313" key="2">
    <source>
        <dbReference type="Proteomes" id="UP000515135"/>
    </source>
</evidence>
<dbReference type="KEGG" id="bbel:109461545"/>
<dbReference type="GeneID" id="109461545"/>
<dbReference type="InterPro" id="IPR029069">
    <property type="entry name" value="HotDog_dom_sf"/>
</dbReference>
<dbReference type="AlphaFoldDB" id="A0A6P4XN33"/>
<gene>
    <name evidence="3" type="primary">LOC109461545</name>
</gene>
<name>A0A6P4XN33_BRABE</name>
<dbReference type="RefSeq" id="XP_019613483.1">
    <property type="nucleotide sequence ID" value="XM_019757924.1"/>
</dbReference>